<feature type="region of interest" description="Disordered" evidence="1">
    <location>
        <begin position="177"/>
        <end position="301"/>
    </location>
</feature>
<feature type="compositionally biased region" description="Basic residues" evidence="1">
    <location>
        <begin position="150"/>
        <end position="159"/>
    </location>
</feature>
<gene>
    <name evidence="2" type="ORF">HYDPIDRAFT_171392</name>
</gene>
<accession>A0A0C9W644</accession>
<organism evidence="2 3">
    <name type="scientific">Hydnomerulius pinastri MD-312</name>
    <dbReference type="NCBI Taxonomy" id="994086"/>
    <lineage>
        <taxon>Eukaryota</taxon>
        <taxon>Fungi</taxon>
        <taxon>Dikarya</taxon>
        <taxon>Basidiomycota</taxon>
        <taxon>Agaricomycotina</taxon>
        <taxon>Agaricomycetes</taxon>
        <taxon>Agaricomycetidae</taxon>
        <taxon>Boletales</taxon>
        <taxon>Boletales incertae sedis</taxon>
        <taxon>Leucogyrophana</taxon>
    </lineage>
</organism>
<evidence type="ECO:0000313" key="2">
    <source>
        <dbReference type="EMBL" id="KIJ58131.1"/>
    </source>
</evidence>
<dbReference type="EMBL" id="KN839981">
    <property type="protein sequence ID" value="KIJ58131.1"/>
    <property type="molecule type" value="Genomic_DNA"/>
</dbReference>
<dbReference type="AlphaFoldDB" id="A0A0C9W644"/>
<feature type="region of interest" description="Disordered" evidence="1">
    <location>
        <begin position="69"/>
        <end position="162"/>
    </location>
</feature>
<feature type="region of interest" description="Disordered" evidence="1">
    <location>
        <begin position="1"/>
        <end position="52"/>
    </location>
</feature>
<dbReference type="OrthoDB" id="2755811at2759"/>
<feature type="compositionally biased region" description="Low complexity" evidence="1">
    <location>
        <begin position="250"/>
        <end position="269"/>
    </location>
</feature>
<feature type="compositionally biased region" description="Basic and acidic residues" evidence="1">
    <location>
        <begin position="33"/>
        <end position="52"/>
    </location>
</feature>
<feature type="compositionally biased region" description="Acidic residues" evidence="1">
    <location>
        <begin position="273"/>
        <end position="282"/>
    </location>
</feature>
<reference evidence="2 3" key="1">
    <citation type="submission" date="2014-04" db="EMBL/GenBank/DDBJ databases">
        <title>Evolutionary Origins and Diversification of the Mycorrhizal Mutualists.</title>
        <authorList>
            <consortium name="DOE Joint Genome Institute"/>
            <consortium name="Mycorrhizal Genomics Consortium"/>
            <person name="Kohler A."/>
            <person name="Kuo A."/>
            <person name="Nagy L.G."/>
            <person name="Floudas D."/>
            <person name="Copeland A."/>
            <person name="Barry K.W."/>
            <person name="Cichocki N."/>
            <person name="Veneault-Fourrey C."/>
            <person name="LaButti K."/>
            <person name="Lindquist E.A."/>
            <person name="Lipzen A."/>
            <person name="Lundell T."/>
            <person name="Morin E."/>
            <person name="Murat C."/>
            <person name="Riley R."/>
            <person name="Ohm R."/>
            <person name="Sun H."/>
            <person name="Tunlid A."/>
            <person name="Henrissat B."/>
            <person name="Grigoriev I.V."/>
            <person name="Hibbett D.S."/>
            <person name="Martin F."/>
        </authorList>
    </citation>
    <scope>NUCLEOTIDE SEQUENCE [LARGE SCALE GENOMIC DNA]</scope>
    <source>
        <strain evidence="2 3">MD-312</strain>
    </source>
</reference>
<proteinExistence type="predicted"/>
<dbReference type="Proteomes" id="UP000053820">
    <property type="component" value="Unassembled WGS sequence"/>
</dbReference>
<protein>
    <submittedName>
        <fullName evidence="2">Uncharacterized protein</fullName>
    </submittedName>
</protein>
<name>A0A0C9W644_9AGAM</name>
<sequence length="535" mass="59757">MPEPWPERSTANKFPARILTENAPKRRSTAQKAADDAAAAEKAKKLREDAEKEYQMKIKKIAEMEDTLRHQDLSYSSKPSVPPEAASDNQATIPMTSPDDLDIGQEQEMILESELEGDEFEPDTGSETSNESDEEDLMDIGEDSNNEGKKTKRKGKGQRVAKATKVVSVFTLSLRLLSKEHRDQSKGQFGTMYQRPSSKRLKGKQLASNLAKDWKKQLPQLPKTPNTSTSRRTRDLPDDDEPVVLPPLPSAKSRSSSRSSFSQITGTSSEQQIEGEFDEDEPPERTAAARRVKTQAPSVRSKRTIGGLGNVEAGRTTKTMGLKLEVKEADEAVREVKLAKPKPLKSLKATDLPIWDDKELAAWEGLIRALIDWAGSLKDSFGTSEHPDLMSTIQALWDLYLKDSPVKVSEYPAIRKLATDRLNNWCSEMGKRGLKYLERTFKDTKYRNDVDARAEFVNARLPCVVNGQPHYPLIYGDLERSKGSWESPLVLAILSYHIQHTGNAFQMHGPPCGALAVATASWPFNQLMHPVFILN</sequence>
<feature type="compositionally biased region" description="Acidic residues" evidence="1">
    <location>
        <begin position="99"/>
        <end position="145"/>
    </location>
</feature>
<evidence type="ECO:0000256" key="1">
    <source>
        <dbReference type="SAM" id="MobiDB-lite"/>
    </source>
</evidence>
<keyword evidence="3" id="KW-1185">Reference proteome</keyword>
<evidence type="ECO:0000313" key="3">
    <source>
        <dbReference type="Proteomes" id="UP000053820"/>
    </source>
</evidence>
<dbReference type="HOGENOM" id="CLU_509049_0_0_1"/>